<proteinExistence type="predicted"/>
<dbReference type="SUPFAM" id="SSF102588">
    <property type="entry name" value="LmbE-like"/>
    <property type="match status" value="1"/>
</dbReference>
<evidence type="ECO:0000256" key="1">
    <source>
        <dbReference type="SAM" id="Phobius"/>
    </source>
</evidence>
<dbReference type="PANTHER" id="PTHR12993">
    <property type="entry name" value="N-ACETYLGLUCOSAMINYL-PHOSPHATIDYLINOSITOL DE-N-ACETYLASE-RELATED"/>
    <property type="match status" value="1"/>
</dbReference>
<evidence type="ECO:0000313" key="2">
    <source>
        <dbReference type="EMBL" id="MBK6266917.1"/>
    </source>
</evidence>
<keyword evidence="1" id="KW-1133">Transmembrane helix</keyword>
<organism evidence="2 3">
    <name type="scientific">Marivirga aurantiaca</name>
    <dbReference type="NCBI Taxonomy" id="2802615"/>
    <lineage>
        <taxon>Bacteria</taxon>
        <taxon>Pseudomonadati</taxon>
        <taxon>Bacteroidota</taxon>
        <taxon>Cytophagia</taxon>
        <taxon>Cytophagales</taxon>
        <taxon>Marivirgaceae</taxon>
        <taxon>Marivirga</taxon>
    </lineage>
</organism>
<name>A0A934X1V5_9BACT</name>
<dbReference type="Gene3D" id="3.40.50.10320">
    <property type="entry name" value="LmbE-like"/>
    <property type="match status" value="1"/>
</dbReference>
<dbReference type="AlphaFoldDB" id="A0A934X1V5"/>
<dbReference type="InterPro" id="IPR024078">
    <property type="entry name" value="LmbE-like_dom_sf"/>
</dbReference>
<protein>
    <submittedName>
        <fullName evidence="2">PIG-L family deacetylase</fullName>
    </submittedName>
</protein>
<dbReference type="PANTHER" id="PTHR12993:SF11">
    <property type="entry name" value="N-ACETYLGLUCOSAMINYL-PHOSPHATIDYLINOSITOL DE-N-ACETYLASE"/>
    <property type="match status" value="1"/>
</dbReference>
<dbReference type="EMBL" id="JAEQBW010000012">
    <property type="protein sequence ID" value="MBK6266917.1"/>
    <property type="molecule type" value="Genomic_DNA"/>
</dbReference>
<dbReference type="Pfam" id="PF02585">
    <property type="entry name" value="PIG-L"/>
    <property type="match status" value="1"/>
</dbReference>
<evidence type="ECO:0000313" key="3">
    <source>
        <dbReference type="Proteomes" id="UP000611723"/>
    </source>
</evidence>
<dbReference type="Proteomes" id="UP000611723">
    <property type="component" value="Unassembled WGS sequence"/>
</dbReference>
<keyword evidence="1" id="KW-0472">Membrane</keyword>
<dbReference type="InterPro" id="IPR003737">
    <property type="entry name" value="GlcNAc_PI_deacetylase-related"/>
</dbReference>
<comment type="caution">
    <text evidence="2">The sequence shown here is derived from an EMBL/GenBank/DDBJ whole genome shotgun (WGS) entry which is preliminary data.</text>
</comment>
<gene>
    <name evidence="2" type="ORF">JKA74_17875</name>
</gene>
<dbReference type="GO" id="GO:0000225">
    <property type="term" value="F:N-acetylglucosaminylphosphatidylinositol deacetylase activity"/>
    <property type="evidence" value="ECO:0007669"/>
    <property type="project" value="TreeGrafter"/>
</dbReference>
<feature type="transmembrane region" description="Helical" evidence="1">
    <location>
        <begin position="7"/>
        <end position="29"/>
    </location>
</feature>
<reference evidence="2" key="1">
    <citation type="submission" date="2021-01" db="EMBL/GenBank/DDBJ databases">
        <title>Marivirga aurantiaca sp. nov., isolated from intertidal surface sediments.</title>
        <authorList>
            <person name="Zhang M."/>
        </authorList>
    </citation>
    <scope>NUCLEOTIDE SEQUENCE</scope>
    <source>
        <strain evidence="2">S37H4</strain>
    </source>
</reference>
<keyword evidence="1" id="KW-0812">Transmembrane</keyword>
<dbReference type="RefSeq" id="WP_201432601.1">
    <property type="nucleotide sequence ID" value="NZ_JAEQBW010000012.1"/>
</dbReference>
<keyword evidence="3" id="KW-1185">Reference proteome</keyword>
<sequence>MKNIKTIFLFTIVFISLFVLAHLIFLISFSPTETFNEDNYFQNHKNKKVLAIVSHDDDLVAFSGTFAYLRELGWQVEYVSFYRGKNDSLELNRKNELQKVAEIQKFSDLQIIDFEFLKEPEKAKSLSVPYDELESVFYLDSLRGYIKNVIRASNPDIIFSLDDVIGGYGHAEHVIVAQSIRKVSEELKLKGLISTERIYQGVYPDSQEKAINGHLSIYQEAMKDYQAPEGMPAPNVQIPIRKYHREKMAAIKSYASQHNNLKKFIVYYHWYPSWLYFNIFNREFFTIIKI</sequence>
<accession>A0A934X1V5</accession>